<feature type="non-terminal residue" evidence="9">
    <location>
        <position position="1210"/>
    </location>
</feature>
<keyword evidence="4" id="KW-0067">ATP-binding</keyword>
<dbReference type="PROSITE" id="PS00109">
    <property type="entry name" value="PROTEIN_KINASE_TYR"/>
    <property type="match status" value="2"/>
</dbReference>
<proteinExistence type="predicted"/>
<keyword evidence="6" id="KW-0472">Membrane</keyword>
<keyword evidence="6" id="KW-1133">Transmembrane helix</keyword>
<organism evidence="9 10">
    <name type="scientific">Mesorhabditis spiculigera</name>
    <dbReference type="NCBI Taxonomy" id="96644"/>
    <lineage>
        <taxon>Eukaryota</taxon>
        <taxon>Metazoa</taxon>
        <taxon>Ecdysozoa</taxon>
        <taxon>Nematoda</taxon>
        <taxon>Chromadorea</taxon>
        <taxon>Rhabditida</taxon>
        <taxon>Rhabditina</taxon>
        <taxon>Rhabditomorpha</taxon>
        <taxon>Rhabditoidea</taxon>
        <taxon>Rhabditidae</taxon>
        <taxon>Mesorhabditinae</taxon>
        <taxon>Mesorhabditis</taxon>
    </lineage>
</organism>
<keyword evidence="2" id="KW-0547">Nucleotide-binding</keyword>
<dbReference type="Proteomes" id="UP001177023">
    <property type="component" value="Unassembled WGS sequence"/>
</dbReference>
<keyword evidence="5" id="KW-0829">Tyrosine-protein kinase</keyword>
<dbReference type="InterPro" id="IPR011009">
    <property type="entry name" value="Kinase-like_dom_sf"/>
</dbReference>
<dbReference type="GO" id="GO:0004714">
    <property type="term" value="F:transmembrane receptor protein tyrosine kinase activity"/>
    <property type="evidence" value="ECO:0007669"/>
    <property type="project" value="TreeGrafter"/>
</dbReference>
<dbReference type="InterPro" id="IPR000719">
    <property type="entry name" value="Prot_kinase_dom"/>
</dbReference>
<evidence type="ECO:0000256" key="7">
    <source>
        <dbReference type="SAM" id="SignalP"/>
    </source>
</evidence>
<evidence type="ECO:0000313" key="10">
    <source>
        <dbReference type="Proteomes" id="UP001177023"/>
    </source>
</evidence>
<feature type="domain" description="Protein kinase" evidence="8">
    <location>
        <begin position="896"/>
        <end position="1203"/>
    </location>
</feature>
<keyword evidence="1" id="KW-0808">Transferase</keyword>
<keyword evidence="3" id="KW-0418">Kinase</keyword>
<dbReference type="EMBL" id="CATQJA010002710">
    <property type="protein sequence ID" value="CAJ0587295.1"/>
    <property type="molecule type" value="Genomic_DNA"/>
</dbReference>
<dbReference type="PROSITE" id="PS50011">
    <property type="entry name" value="PROTEIN_KINASE_DOM"/>
    <property type="match status" value="2"/>
</dbReference>
<evidence type="ECO:0000256" key="4">
    <source>
        <dbReference type="ARBA" id="ARBA00022840"/>
    </source>
</evidence>
<protein>
    <recommendedName>
        <fullName evidence="8">Protein kinase domain-containing protein</fullName>
    </recommendedName>
</protein>
<dbReference type="InterPro" id="IPR008266">
    <property type="entry name" value="Tyr_kinase_AS"/>
</dbReference>
<dbReference type="PANTHER" id="PTHR24416">
    <property type="entry name" value="TYROSINE-PROTEIN KINASE RECEPTOR"/>
    <property type="match status" value="1"/>
</dbReference>
<evidence type="ECO:0000256" key="5">
    <source>
        <dbReference type="ARBA" id="ARBA00023137"/>
    </source>
</evidence>
<dbReference type="AlphaFoldDB" id="A0AA36DGM4"/>
<dbReference type="Gene3D" id="3.30.200.20">
    <property type="entry name" value="Phosphorylase Kinase, domain 1"/>
    <property type="match status" value="2"/>
</dbReference>
<feature type="chain" id="PRO_5041339612" description="Protein kinase domain-containing protein" evidence="7">
    <location>
        <begin position="19"/>
        <end position="1210"/>
    </location>
</feature>
<dbReference type="InterPro" id="IPR050122">
    <property type="entry name" value="RTK"/>
</dbReference>
<dbReference type="GO" id="GO:0005886">
    <property type="term" value="C:plasma membrane"/>
    <property type="evidence" value="ECO:0007669"/>
    <property type="project" value="TreeGrafter"/>
</dbReference>
<accession>A0AA36DGM4</accession>
<feature type="transmembrane region" description="Helical" evidence="6">
    <location>
        <begin position="170"/>
        <end position="195"/>
    </location>
</feature>
<name>A0AA36DGM4_9BILA</name>
<dbReference type="PANTHER" id="PTHR24416:SF600">
    <property type="entry name" value="PDGF- AND VEGF-RECEPTOR RELATED, ISOFORM J"/>
    <property type="match status" value="1"/>
</dbReference>
<reference evidence="9" key="1">
    <citation type="submission" date="2023-06" db="EMBL/GenBank/DDBJ databases">
        <authorList>
            <person name="Delattre M."/>
        </authorList>
    </citation>
    <scope>NUCLEOTIDE SEQUENCE</scope>
    <source>
        <strain evidence="9">AF72</strain>
    </source>
</reference>
<evidence type="ECO:0000256" key="2">
    <source>
        <dbReference type="ARBA" id="ARBA00022741"/>
    </source>
</evidence>
<sequence>MPAGVLLIFGAIFGAAFGYECLDTIGDFLYFDTFVSGLNDQRVNNSLQTVTDMEGKYCNDSSYQPVILFFLNMDGPTVSQKFLGISIYVDRWIRQIVERNLVLRIIFTHPNTTLPANVTQYLNATRGSTNGYIDYIVDDLSNSSKVAMDYGMCATPPETTLPPPIKRTPWIPVAIGVSSFLFALFVLLIILGILLTQTNWLNRPAYWLYSSLERWLGFKLRFLVRFHADYTDNGFERYVKEWKKEADPWEVNPHDLHISTEKLGSGAFAAVFSGILSGMPPVAKIYPQLNLGGLLNELENPVAVKRPHDTASPEEKWEFLQEVAFMKSLDFHPHILSMLGCSTYPLFPYMVFELCELGDLLSNLQLLAFRSTATTATIQPEDFLVIAWQISDALVYLTQKKLIHRDVAARNILVTKAKMAKLSDFGLCRESQNMMYQAKTKATKLPLKWMAPESIEKAEYSDKTDIWSFGVLLYEMFSLGAVPYPTIESDDVLEYLKAGDRLEIPRNTPDFMQDAMKTCGMMDPDERATAEQLSALFYSKIELGAGSYGYLMFGSDDGGMLGPGYSRVAKTEVPDDEDGGEYTEIPETISVVATNVDKTKCRKQYFIYIIVMLEETSQKDAIRNLHVTKQILKPCYDIEQDGGAPNTLIFGDYDWRIQTPVVRNLSELYSYPDNDTTDVFNYLVIGKDLSTVDDMRQMFDKSDQVRKNDDLQYAMIVIIDASDDFILNEFGEPLGNFVQWRLQQELLLKTIIRIVWTRDKSIQASTETFLQQLKQDSEGYFDWAVDSMSDDAKVSQNYGMCTNYKDPTQSSGPELALLVPLAVVGGAALMTAITCAILARLGILNGPARQLHDFLETKLNLSVNWLDVEDGENMFGSAGRIKRVNDEWEVDPLHLHVSHNKLGSGAYASVYLATLSGLPNVCIIHAKLFESEQPFTHGENRVAVKTPHLHITPAERREFFREIAFMKTLDYHPHLLSMLACSTDPKTPQILLELCEMGDLHTIVKAMQKQQKKEEKEKDQHQYDEILDVDLEKGQRKTLTLQDLADVAWDVCDALAYLSEKQIIHRDIAARNVLLTGDKVAKLSDFGLCRHSDEMWYSSRGGKLPLRWMAPESIEMAAFSASTDMWAFGVLLWEAYSYGTVPFPTIPTEDILKHLKKGIRLEPPKDAPPFMATIMEWCWEWEPGQRPTPAQARERIEENLPLYDHVPSIS</sequence>
<dbReference type="InterPro" id="IPR001245">
    <property type="entry name" value="Ser-Thr/Tyr_kinase_cat_dom"/>
</dbReference>
<keyword evidence="10" id="KW-1185">Reference proteome</keyword>
<evidence type="ECO:0000259" key="8">
    <source>
        <dbReference type="PROSITE" id="PS50011"/>
    </source>
</evidence>
<gene>
    <name evidence="9" type="ORF">MSPICULIGERA_LOCUS25270</name>
</gene>
<evidence type="ECO:0000256" key="1">
    <source>
        <dbReference type="ARBA" id="ARBA00022679"/>
    </source>
</evidence>
<feature type="domain" description="Protein kinase" evidence="8">
    <location>
        <begin position="257"/>
        <end position="541"/>
    </location>
</feature>
<dbReference type="GO" id="GO:0007169">
    <property type="term" value="P:cell surface receptor protein tyrosine kinase signaling pathway"/>
    <property type="evidence" value="ECO:0007669"/>
    <property type="project" value="TreeGrafter"/>
</dbReference>
<feature type="signal peptide" evidence="7">
    <location>
        <begin position="1"/>
        <end position="18"/>
    </location>
</feature>
<dbReference type="SMART" id="SM00219">
    <property type="entry name" value="TyrKc"/>
    <property type="match status" value="2"/>
</dbReference>
<evidence type="ECO:0000256" key="6">
    <source>
        <dbReference type="SAM" id="Phobius"/>
    </source>
</evidence>
<keyword evidence="6" id="KW-0812">Transmembrane</keyword>
<keyword evidence="7" id="KW-0732">Signal</keyword>
<dbReference type="PRINTS" id="PR00109">
    <property type="entry name" value="TYRKINASE"/>
</dbReference>
<dbReference type="CDD" id="cd00192">
    <property type="entry name" value="PTKc"/>
    <property type="match status" value="2"/>
</dbReference>
<dbReference type="SUPFAM" id="SSF56112">
    <property type="entry name" value="Protein kinase-like (PK-like)"/>
    <property type="match status" value="2"/>
</dbReference>
<dbReference type="Pfam" id="PF07714">
    <property type="entry name" value="PK_Tyr_Ser-Thr"/>
    <property type="match status" value="2"/>
</dbReference>
<dbReference type="InterPro" id="IPR020635">
    <property type="entry name" value="Tyr_kinase_cat_dom"/>
</dbReference>
<dbReference type="GO" id="GO:0043235">
    <property type="term" value="C:receptor complex"/>
    <property type="evidence" value="ECO:0007669"/>
    <property type="project" value="TreeGrafter"/>
</dbReference>
<dbReference type="FunFam" id="1.10.510.10:FF:000554">
    <property type="entry name" value="Predicted protein"/>
    <property type="match status" value="1"/>
</dbReference>
<dbReference type="Gene3D" id="1.10.510.10">
    <property type="entry name" value="Transferase(Phosphotransferase) domain 1"/>
    <property type="match status" value="2"/>
</dbReference>
<evidence type="ECO:0000256" key="3">
    <source>
        <dbReference type="ARBA" id="ARBA00022777"/>
    </source>
</evidence>
<dbReference type="GO" id="GO:0005524">
    <property type="term" value="F:ATP binding"/>
    <property type="evidence" value="ECO:0007669"/>
    <property type="project" value="UniProtKB-KW"/>
</dbReference>
<evidence type="ECO:0000313" key="9">
    <source>
        <dbReference type="EMBL" id="CAJ0587295.1"/>
    </source>
</evidence>
<comment type="caution">
    <text evidence="9">The sequence shown here is derived from an EMBL/GenBank/DDBJ whole genome shotgun (WGS) entry which is preliminary data.</text>
</comment>